<protein>
    <submittedName>
        <fullName evidence="7">Pre-60S factor REI1</fullName>
    </submittedName>
</protein>
<dbReference type="PANTHER" id="PTHR13182">
    <property type="entry name" value="ZINC FINGER PROTEIN 622"/>
    <property type="match status" value="1"/>
</dbReference>
<reference evidence="7 8" key="1">
    <citation type="journal article" date="2013" name="PLoS ONE">
        <title>Predicting the Proteins of Angomonas deanei, Strigomonas culicis and Their Respective Endosymbionts Reveals New Aspects of the Trypanosomatidae Family.</title>
        <authorList>
            <person name="Motta M.C."/>
            <person name="Martins A.C."/>
            <person name="de Souza S.S."/>
            <person name="Catta-Preta C.M."/>
            <person name="Silva R."/>
            <person name="Klein C.C."/>
            <person name="de Almeida L.G."/>
            <person name="de Lima Cunha O."/>
            <person name="Ciapina L.P."/>
            <person name="Brocchi M."/>
            <person name="Colabardini A.C."/>
            <person name="de Araujo Lima B."/>
            <person name="Machado C.R."/>
            <person name="de Almeida Soares C.M."/>
            <person name="Probst C.M."/>
            <person name="de Menezes C.B."/>
            <person name="Thompson C.E."/>
            <person name="Bartholomeu D.C."/>
            <person name="Gradia D.F."/>
            <person name="Pavoni D.P."/>
            <person name="Grisard E.C."/>
            <person name="Fantinatti-Garboggini F."/>
            <person name="Marchini F.K."/>
            <person name="Rodrigues-Luiz G.F."/>
            <person name="Wagner G."/>
            <person name="Goldman G.H."/>
            <person name="Fietto J.L."/>
            <person name="Elias M.C."/>
            <person name="Goldman M.H."/>
            <person name="Sagot M.F."/>
            <person name="Pereira M."/>
            <person name="Stoco P.H."/>
            <person name="de Mendonca-Neto R.P."/>
            <person name="Teixeira S.M."/>
            <person name="Maciel T.E."/>
            <person name="de Oliveira Mendes T.A."/>
            <person name="Urmenyi T.P."/>
            <person name="de Souza W."/>
            <person name="Schenkman S."/>
            <person name="de Vasconcelos A.T."/>
        </authorList>
    </citation>
    <scope>NUCLEOTIDE SEQUENCE [LARGE SCALE GENOMIC DNA]</scope>
</reference>
<dbReference type="InterPro" id="IPR022755">
    <property type="entry name" value="Znf_C2H2_jaz"/>
</dbReference>
<evidence type="ECO:0000256" key="3">
    <source>
        <dbReference type="ARBA" id="ARBA00022833"/>
    </source>
</evidence>
<feature type="region of interest" description="Disordered" evidence="5">
    <location>
        <begin position="132"/>
        <end position="153"/>
    </location>
</feature>
<dbReference type="InterPro" id="IPR040025">
    <property type="entry name" value="Znf622/Rei1/Reh1"/>
</dbReference>
<organism evidence="7 8">
    <name type="scientific">Strigomonas culicis</name>
    <dbReference type="NCBI Taxonomy" id="28005"/>
    <lineage>
        <taxon>Eukaryota</taxon>
        <taxon>Discoba</taxon>
        <taxon>Euglenozoa</taxon>
        <taxon>Kinetoplastea</taxon>
        <taxon>Metakinetoplastina</taxon>
        <taxon>Trypanosomatida</taxon>
        <taxon>Trypanosomatidae</taxon>
        <taxon>Strigomonadinae</taxon>
        <taxon>Strigomonas</taxon>
    </lineage>
</organism>
<name>S9UDT1_9TRYP</name>
<evidence type="ECO:0000259" key="6">
    <source>
        <dbReference type="PROSITE" id="PS50157"/>
    </source>
</evidence>
<dbReference type="SMART" id="SM00355">
    <property type="entry name" value="ZnF_C2H2"/>
    <property type="match status" value="4"/>
</dbReference>
<evidence type="ECO:0000313" key="7">
    <source>
        <dbReference type="EMBL" id="EPY27073.1"/>
    </source>
</evidence>
<evidence type="ECO:0000256" key="4">
    <source>
        <dbReference type="PROSITE-ProRule" id="PRU00042"/>
    </source>
</evidence>
<evidence type="ECO:0000256" key="1">
    <source>
        <dbReference type="ARBA" id="ARBA00022723"/>
    </source>
</evidence>
<dbReference type="InterPro" id="IPR036236">
    <property type="entry name" value="Znf_C2H2_sf"/>
</dbReference>
<comment type="caution">
    <text evidence="7">The sequence shown here is derived from an EMBL/GenBank/DDBJ whole genome shotgun (WGS) entry which is preliminary data.</text>
</comment>
<keyword evidence="1" id="KW-0479">Metal-binding</keyword>
<dbReference type="Gene3D" id="3.30.160.60">
    <property type="entry name" value="Classic Zinc Finger"/>
    <property type="match status" value="1"/>
</dbReference>
<dbReference type="PROSITE" id="PS00028">
    <property type="entry name" value="ZINC_FINGER_C2H2_1"/>
    <property type="match status" value="1"/>
</dbReference>
<dbReference type="SUPFAM" id="SSF57667">
    <property type="entry name" value="beta-beta-alpha zinc fingers"/>
    <property type="match status" value="2"/>
</dbReference>
<accession>S9UDT1</accession>
<dbReference type="Pfam" id="PF12171">
    <property type="entry name" value="zf-C2H2_jaz"/>
    <property type="match status" value="1"/>
</dbReference>
<evidence type="ECO:0000313" key="8">
    <source>
        <dbReference type="Proteomes" id="UP000015354"/>
    </source>
</evidence>
<gene>
    <name evidence="7" type="ORF">STCU_05935</name>
</gene>
<sequence length="370" mass="40931">MSHCVSCNMTIEGGTSLSAHYSSDLHLVNVRRKVEGLRPLTAQEHRLKGGAAADGEGAAEGPGDGPPVYSCTLCKKHFRSVQTLQTHVRSTAHLLRKEERIVQRDSQAASMLTSTSLGSAAIGLHRRHNAKAKAMKAKEPTVKGPKVALGDRDEDTSPTRCLFCGHPSEDVDANVAHMEATHHFFVPMKARCSNVEGLLLYLSRKVNGLVCLVCNEKTRAFHTLDALRDHMRESNHERIVLSVEYNDFYDCTLEDPDNMQKVEIDGDQLVVAAGGDKGGRVVLRKEADVPRARPRESEQHAQQRKAILASENAALVAARKEQRELTTVERRQQGELTRRSDAEYQALQLKVSMRANKLHPKGYDGEGTLY</sequence>
<proteinExistence type="predicted"/>
<dbReference type="Pfam" id="PF12756">
    <property type="entry name" value="zf-C2H2_2"/>
    <property type="match status" value="1"/>
</dbReference>
<keyword evidence="3" id="KW-0862">Zinc</keyword>
<dbReference type="InterPro" id="IPR041661">
    <property type="entry name" value="ZN622/Rei1/Reh1_Znf-C2H2"/>
</dbReference>
<dbReference type="InterPro" id="IPR013087">
    <property type="entry name" value="Znf_C2H2_type"/>
</dbReference>
<dbReference type="PANTHER" id="PTHR13182:SF8">
    <property type="entry name" value="CYTOPLASMIC 60S SUBUNIT BIOGENESIS FACTOR ZNF622"/>
    <property type="match status" value="1"/>
</dbReference>
<keyword evidence="8" id="KW-1185">Reference proteome</keyword>
<dbReference type="GO" id="GO:0030687">
    <property type="term" value="C:preribosome, large subunit precursor"/>
    <property type="evidence" value="ECO:0007669"/>
    <property type="project" value="TreeGrafter"/>
</dbReference>
<dbReference type="GO" id="GO:0042273">
    <property type="term" value="P:ribosomal large subunit biogenesis"/>
    <property type="evidence" value="ECO:0007669"/>
    <property type="project" value="TreeGrafter"/>
</dbReference>
<evidence type="ECO:0000256" key="2">
    <source>
        <dbReference type="ARBA" id="ARBA00022771"/>
    </source>
</evidence>
<dbReference type="GO" id="GO:0008270">
    <property type="term" value="F:zinc ion binding"/>
    <property type="evidence" value="ECO:0007669"/>
    <property type="project" value="UniProtKB-KW"/>
</dbReference>
<dbReference type="AlphaFoldDB" id="S9UDT1"/>
<feature type="domain" description="C2H2-type" evidence="6">
    <location>
        <begin position="69"/>
        <end position="98"/>
    </location>
</feature>
<dbReference type="EMBL" id="ATMH01005935">
    <property type="protein sequence ID" value="EPY27073.1"/>
    <property type="molecule type" value="Genomic_DNA"/>
</dbReference>
<dbReference type="OrthoDB" id="19329at2759"/>
<dbReference type="PROSITE" id="PS50157">
    <property type="entry name" value="ZINC_FINGER_C2H2_2"/>
    <property type="match status" value="1"/>
</dbReference>
<keyword evidence="2 4" id="KW-0863">Zinc-finger</keyword>
<evidence type="ECO:0000256" key="5">
    <source>
        <dbReference type="SAM" id="MobiDB-lite"/>
    </source>
</evidence>
<dbReference type="Proteomes" id="UP000015354">
    <property type="component" value="Unassembled WGS sequence"/>
</dbReference>